<comment type="caution">
    <text evidence="1">The sequence shown here is derived from an EMBL/GenBank/DDBJ whole genome shotgun (WGS) entry which is preliminary data.</text>
</comment>
<sequence length="180" mass="19984">MRADIRRTNLDALHADADAALAQLKIDESATYTWTLTIWEPGEPAVERTETVPGRELATLVRAQLLTSMHEIEQDETTGTITTRWTRQSKRNNYRTKQAVFTKLTDEKGAELAARAAAIPLAPAHALDDPKRFVSRRLLFASPPCPPVFTPARERIITAPAHHPICVRCFTVPALNGTCC</sequence>
<reference evidence="1 2" key="1">
    <citation type="submission" date="2024-06" db="EMBL/GenBank/DDBJ databases">
        <title>The Natural Products Discovery Center: Release of the First 8490 Sequenced Strains for Exploring Actinobacteria Biosynthetic Diversity.</title>
        <authorList>
            <person name="Kalkreuter E."/>
            <person name="Kautsar S.A."/>
            <person name="Yang D."/>
            <person name="Bader C.D."/>
            <person name="Teijaro C.N."/>
            <person name="Fluegel L."/>
            <person name="Davis C.M."/>
            <person name="Simpson J.R."/>
            <person name="Lauterbach L."/>
            <person name="Steele A.D."/>
            <person name="Gui C."/>
            <person name="Meng S."/>
            <person name="Li G."/>
            <person name="Viehrig K."/>
            <person name="Ye F."/>
            <person name="Su P."/>
            <person name="Kiefer A.F."/>
            <person name="Nichols A."/>
            <person name="Cepeda A.J."/>
            <person name="Yan W."/>
            <person name="Fan B."/>
            <person name="Jiang Y."/>
            <person name="Adhikari A."/>
            <person name="Zheng C.-J."/>
            <person name="Schuster L."/>
            <person name="Cowan T.M."/>
            <person name="Smanski M.J."/>
            <person name="Chevrette M.G."/>
            <person name="De Carvalho L.P.S."/>
            <person name="Shen B."/>
        </authorList>
    </citation>
    <scope>NUCLEOTIDE SEQUENCE [LARGE SCALE GENOMIC DNA]</scope>
    <source>
        <strain evidence="1 2">NPDC033843</strain>
    </source>
</reference>
<dbReference type="Proteomes" id="UP001550739">
    <property type="component" value="Unassembled WGS sequence"/>
</dbReference>
<accession>A0ABV2ZZM8</accession>
<name>A0ABV2ZZM8_9ACTN</name>
<gene>
    <name evidence="1" type="ORF">AB0E89_46440</name>
</gene>
<proteinExistence type="predicted"/>
<dbReference type="RefSeq" id="WP_334580167.1">
    <property type="nucleotide sequence ID" value="NZ_JBEZVE010000056.1"/>
</dbReference>
<evidence type="ECO:0000313" key="2">
    <source>
        <dbReference type="Proteomes" id="UP001550739"/>
    </source>
</evidence>
<keyword evidence="2" id="KW-1185">Reference proteome</keyword>
<evidence type="ECO:0000313" key="1">
    <source>
        <dbReference type="EMBL" id="MEU3787865.1"/>
    </source>
</evidence>
<dbReference type="EMBL" id="JBEZVE010000056">
    <property type="protein sequence ID" value="MEU3787865.1"/>
    <property type="molecule type" value="Genomic_DNA"/>
</dbReference>
<protein>
    <submittedName>
        <fullName evidence="1">Uncharacterized protein</fullName>
    </submittedName>
</protein>
<organism evidence="1 2">
    <name type="scientific">Streptomyces sp. 900129855</name>
    <dbReference type="NCBI Taxonomy" id="3155129"/>
    <lineage>
        <taxon>Bacteria</taxon>
        <taxon>Bacillati</taxon>
        <taxon>Actinomycetota</taxon>
        <taxon>Actinomycetes</taxon>
        <taxon>Kitasatosporales</taxon>
        <taxon>Streptomycetaceae</taxon>
        <taxon>Streptomyces</taxon>
    </lineage>
</organism>